<proteinExistence type="predicted"/>
<evidence type="ECO:0000313" key="2">
    <source>
        <dbReference type="EMBL" id="RMJ14716.1"/>
    </source>
</evidence>
<gene>
    <name evidence="2" type="ORF">CDV36_005614</name>
</gene>
<evidence type="ECO:0000313" key="3">
    <source>
        <dbReference type="Proteomes" id="UP000277212"/>
    </source>
</evidence>
<sequence>MPNQTETNGSISSSEVASRIANLQCKPSLPQTETQIHAGDGGRPICRECHIRRDRCFWGLKVSFHPSRSLQLSSEDVAALVAVDRQRRETGTDAAEPASPALIIIDDTEDIVRSYRRDDAQSPENDSDCHAQDSVSEHFQDISDLIPESVQPYLGYLSSGGDVWAAFILNQTTLIPTDSWVEEDSLAVVTARGNTDDYCNFAILIFARIINLINASDDSSSTELRQKAQASWKELQQWRRWRQQSVNPLTRVDAENKGPFPMIVFALSASICGNTFYHAGSILLLQSGLVSATSSNDEERVHDPVWHARELGGISISNPSHANWVNHLQPLYIARRVFGPGSKSPRPTQHQSGGRMHAHVQGSPSSTNESVDDEDGMTELAEFPAERMALLKYLAKIERETGWKTSDRARELRILWGLEN</sequence>
<evidence type="ECO:0008006" key="4">
    <source>
        <dbReference type="Google" id="ProtNLM"/>
    </source>
</evidence>
<reference evidence="2 3" key="1">
    <citation type="submission" date="2017-06" db="EMBL/GenBank/DDBJ databases">
        <title>Comparative genomic analysis of Ambrosia Fusariam Clade fungi.</title>
        <authorList>
            <person name="Stajich J.E."/>
            <person name="Carrillo J."/>
            <person name="Kijimoto T."/>
            <person name="Eskalen A."/>
            <person name="O'Donnell K."/>
            <person name="Kasson M."/>
        </authorList>
    </citation>
    <scope>NUCLEOTIDE SEQUENCE [LARGE SCALE GENOMIC DNA]</scope>
    <source>
        <strain evidence="2">UCR3666</strain>
    </source>
</reference>
<dbReference type="STRING" id="2010991.A0A3M2SAZ1"/>
<name>A0A3M2SAZ1_9HYPO</name>
<comment type="caution">
    <text evidence="2">The sequence shown here is derived from an EMBL/GenBank/DDBJ whole genome shotgun (WGS) entry which is preliminary data.</text>
</comment>
<organism evidence="2 3">
    <name type="scientific">Fusarium kuroshium</name>
    <dbReference type="NCBI Taxonomy" id="2010991"/>
    <lineage>
        <taxon>Eukaryota</taxon>
        <taxon>Fungi</taxon>
        <taxon>Dikarya</taxon>
        <taxon>Ascomycota</taxon>
        <taxon>Pezizomycotina</taxon>
        <taxon>Sordariomycetes</taxon>
        <taxon>Hypocreomycetidae</taxon>
        <taxon>Hypocreales</taxon>
        <taxon>Nectriaceae</taxon>
        <taxon>Fusarium</taxon>
        <taxon>Fusarium solani species complex</taxon>
    </lineage>
</organism>
<dbReference type="EMBL" id="NKUJ01000079">
    <property type="protein sequence ID" value="RMJ14716.1"/>
    <property type="molecule type" value="Genomic_DNA"/>
</dbReference>
<dbReference type="OrthoDB" id="4937900at2759"/>
<dbReference type="Proteomes" id="UP000277212">
    <property type="component" value="Unassembled WGS sequence"/>
</dbReference>
<protein>
    <recommendedName>
        <fullName evidence="4">Transcription factor domain-containing protein</fullName>
    </recommendedName>
</protein>
<evidence type="ECO:0000256" key="1">
    <source>
        <dbReference type="SAM" id="MobiDB-lite"/>
    </source>
</evidence>
<keyword evidence="3" id="KW-1185">Reference proteome</keyword>
<dbReference type="AlphaFoldDB" id="A0A3M2SAZ1"/>
<feature type="region of interest" description="Disordered" evidence="1">
    <location>
        <begin position="339"/>
        <end position="376"/>
    </location>
</feature>
<accession>A0A3M2SAZ1</accession>